<protein>
    <submittedName>
        <fullName evidence="4">Uncharacterized protein</fullName>
    </submittedName>
</protein>
<dbReference type="GO" id="GO:0016491">
    <property type="term" value="F:oxidoreductase activity"/>
    <property type="evidence" value="ECO:0007669"/>
    <property type="project" value="UniProtKB-KW"/>
</dbReference>
<reference evidence="4 5" key="1">
    <citation type="journal article" date="2024" name="BMC Genomics">
        <title>Genome assembly of redclaw crayfish (Cherax quadricarinatus) provides insights into its immune adaptation and hypoxia tolerance.</title>
        <authorList>
            <person name="Liu Z."/>
            <person name="Zheng J."/>
            <person name="Li H."/>
            <person name="Fang K."/>
            <person name="Wang S."/>
            <person name="He J."/>
            <person name="Zhou D."/>
            <person name="Weng S."/>
            <person name="Chi M."/>
            <person name="Gu Z."/>
            <person name="He J."/>
            <person name="Li F."/>
            <person name="Wang M."/>
        </authorList>
    </citation>
    <scope>NUCLEOTIDE SEQUENCE [LARGE SCALE GENOMIC DNA]</scope>
    <source>
        <strain evidence="4">ZL_2023a</strain>
    </source>
</reference>
<evidence type="ECO:0000313" key="5">
    <source>
        <dbReference type="Proteomes" id="UP001445076"/>
    </source>
</evidence>
<dbReference type="AlphaFoldDB" id="A0AAW0WEM2"/>
<name>A0AAW0WEM2_CHEQU</name>
<sequence length="340" mass="37667">MVTSSPSAIQVIMWWEAGSVLVGLVVLRRLWKSYVGENEVNSKGRVMVITGCDSGIGYNLALSAHAWGWTVVATCVTPDGNAASLLRHAGIHTVALDFTRPDTLAHLMDLLKQLKDNKQEVWGVVNNAGLLTYAPCEWQTSTMVCRQIQVNLMGAIVVTRALLPALRTNKGRVVMVSSPAGQVATTNMTVYCATKWGVEGFTQALRRELAPTGVSVVLVRPCNLPNRTGILRNNAAQLREMIEEATEQTLQEYGKAMKETEEAFRQAFESVTEVQDLHDDYLLQCFRCAMMSTRPRATYSAAPLMVRLSLLLFQLLPTSWLDFLIARNFYNIILSLGKNN</sequence>
<feature type="coiled-coil region" evidence="3">
    <location>
        <begin position="228"/>
        <end position="263"/>
    </location>
</feature>
<gene>
    <name evidence="4" type="ORF">OTU49_007858</name>
</gene>
<comment type="caution">
    <text evidence="4">The sequence shown here is derived from an EMBL/GenBank/DDBJ whole genome shotgun (WGS) entry which is preliminary data.</text>
</comment>
<dbReference type="PANTHER" id="PTHR43313">
    <property type="entry name" value="SHORT-CHAIN DEHYDROGENASE/REDUCTASE FAMILY 9C"/>
    <property type="match status" value="1"/>
</dbReference>
<keyword evidence="3" id="KW-0175">Coiled coil</keyword>
<organism evidence="4 5">
    <name type="scientific">Cherax quadricarinatus</name>
    <name type="common">Australian red claw crayfish</name>
    <dbReference type="NCBI Taxonomy" id="27406"/>
    <lineage>
        <taxon>Eukaryota</taxon>
        <taxon>Metazoa</taxon>
        <taxon>Ecdysozoa</taxon>
        <taxon>Arthropoda</taxon>
        <taxon>Crustacea</taxon>
        <taxon>Multicrustacea</taxon>
        <taxon>Malacostraca</taxon>
        <taxon>Eumalacostraca</taxon>
        <taxon>Eucarida</taxon>
        <taxon>Decapoda</taxon>
        <taxon>Pleocyemata</taxon>
        <taxon>Astacidea</taxon>
        <taxon>Parastacoidea</taxon>
        <taxon>Parastacidae</taxon>
        <taxon>Cherax</taxon>
    </lineage>
</organism>
<dbReference type="InterPro" id="IPR002347">
    <property type="entry name" value="SDR_fam"/>
</dbReference>
<dbReference type="SUPFAM" id="SSF51735">
    <property type="entry name" value="NAD(P)-binding Rossmann-fold domains"/>
    <property type="match status" value="1"/>
</dbReference>
<dbReference type="GO" id="GO:0008202">
    <property type="term" value="P:steroid metabolic process"/>
    <property type="evidence" value="ECO:0007669"/>
    <property type="project" value="TreeGrafter"/>
</dbReference>
<keyword evidence="1" id="KW-0560">Oxidoreductase</keyword>
<dbReference type="PANTHER" id="PTHR43313:SF36">
    <property type="entry name" value="D-BETA-HYDROXYBUTYRATE DEHYDROGENASE, MITOCHONDRIAL"/>
    <property type="match status" value="1"/>
</dbReference>
<dbReference type="PRINTS" id="PR00080">
    <property type="entry name" value="SDRFAMILY"/>
</dbReference>
<dbReference type="Gene3D" id="3.40.50.720">
    <property type="entry name" value="NAD(P)-binding Rossmann-like Domain"/>
    <property type="match status" value="1"/>
</dbReference>
<keyword evidence="5" id="KW-1185">Reference proteome</keyword>
<dbReference type="PROSITE" id="PS00061">
    <property type="entry name" value="ADH_SHORT"/>
    <property type="match status" value="1"/>
</dbReference>
<dbReference type="Pfam" id="PF00106">
    <property type="entry name" value="adh_short"/>
    <property type="match status" value="1"/>
</dbReference>
<evidence type="ECO:0000313" key="4">
    <source>
        <dbReference type="EMBL" id="KAK8730650.1"/>
    </source>
</evidence>
<evidence type="ECO:0000256" key="1">
    <source>
        <dbReference type="ARBA" id="ARBA00023002"/>
    </source>
</evidence>
<dbReference type="Proteomes" id="UP001445076">
    <property type="component" value="Unassembled WGS sequence"/>
</dbReference>
<dbReference type="PRINTS" id="PR00081">
    <property type="entry name" value="GDHRDH"/>
</dbReference>
<dbReference type="InterPro" id="IPR020904">
    <property type="entry name" value="Sc_DH/Rdtase_CS"/>
</dbReference>
<dbReference type="EMBL" id="JARKIK010000063">
    <property type="protein sequence ID" value="KAK8730650.1"/>
    <property type="molecule type" value="Genomic_DNA"/>
</dbReference>
<dbReference type="InterPro" id="IPR036291">
    <property type="entry name" value="NAD(P)-bd_dom_sf"/>
</dbReference>
<comment type="similarity">
    <text evidence="2">Belongs to the short-chain dehydrogenases/reductases (SDR) family.</text>
</comment>
<evidence type="ECO:0000256" key="2">
    <source>
        <dbReference type="RuleBase" id="RU000363"/>
    </source>
</evidence>
<accession>A0AAW0WEM2</accession>
<proteinExistence type="inferred from homology"/>
<evidence type="ECO:0000256" key="3">
    <source>
        <dbReference type="SAM" id="Coils"/>
    </source>
</evidence>